<accession>A6G4S4</accession>
<gene>
    <name evidence="2" type="ORF">PPSIR1_27548</name>
</gene>
<comment type="caution">
    <text evidence="2">The sequence shown here is derived from an EMBL/GenBank/DDBJ whole genome shotgun (WGS) entry which is preliminary data.</text>
</comment>
<keyword evidence="3" id="KW-1185">Reference proteome</keyword>
<proteinExistence type="predicted"/>
<evidence type="ECO:0000256" key="1">
    <source>
        <dbReference type="SAM" id="MobiDB-lite"/>
    </source>
</evidence>
<evidence type="ECO:0000313" key="2">
    <source>
        <dbReference type="EMBL" id="EDM79194.1"/>
    </source>
</evidence>
<dbReference type="Proteomes" id="UP000005801">
    <property type="component" value="Unassembled WGS sequence"/>
</dbReference>
<dbReference type="AlphaFoldDB" id="A6G4S4"/>
<protein>
    <submittedName>
        <fullName evidence="2">Uncharacterized protein</fullName>
    </submittedName>
</protein>
<feature type="region of interest" description="Disordered" evidence="1">
    <location>
        <begin position="38"/>
        <end position="60"/>
    </location>
</feature>
<organism evidence="2 3">
    <name type="scientific">Plesiocystis pacifica SIR-1</name>
    <dbReference type="NCBI Taxonomy" id="391625"/>
    <lineage>
        <taxon>Bacteria</taxon>
        <taxon>Pseudomonadati</taxon>
        <taxon>Myxococcota</taxon>
        <taxon>Polyangia</taxon>
        <taxon>Nannocystales</taxon>
        <taxon>Nannocystaceae</taxon>
        <taxon>Plesiocystis</taxon>
    </lineage>
</organism>
<name>A6G4S4_9BACT</name>
<feature type="region of interest" description="Disordered" evidence="1">
    <location>
        <begin position="1"/>
        <end position="23"/>
    </location>
</feature>
<reference evidence="2 3" key="1">
    <citation type="submission" date="2007-06" db="EMBL/GenBank/DDBJ databases">
        <authorList>
            <person name="Shimkets L."/>
            <person name="Ferriera S."/>
            <person name="Johnson J."/>
            <person name="Kravitz S."/>
            <person name="Beeson K."/>
            <person name="Sutton G."/>
            <person name="Rogers Y.-H."/>
            <person name="Friedman R."/>
            <person name="Frazier M."/>
            <person name="Venter J.C."/>
        </authorList>
    </citation>
    <scope>NUCLEOTIDE SEQUENCE [LARGE SCALE GENOMIC DNA]</scope>
    <source>
        <strain evidence="2 3">SIR-1</strain>
    </source>
</reference>
<sequence>MHVRPPDPDHAGVVEAGEGPGLAEQPLGRALARRAQQLEGDPALEGRVPGLVDHTHGPAPEHAADLIAGEAIADDEALLHLFQLVPGDRPIIGGGQGQAVAGRDARGLSATGGHAVVEHGITLAKKGGSA</sequence>
<evidence type="ECO:0000313" key="3">
    <source>
        <dbReference type="Proteomes" id="UP000005801"/>
    </source>
</evidence>
<feature type="compositionally biased region" description="Basic and acidic residues" evidence="1">
    <location>
        <begin position="1"/>
        <end position="12"/>
    </location>
</feature>
<dbReference type="EMBL" id="ABCS01000022">
    <property type="protein sequence ID" value="EDM79194.1"/>
    <property type="molecule type" value="Genomic_DNA"/>
</dbReference>
<dbReference type="STRING" id="391625.PPSIR1_27548"/>